<dbReference type="STRING" id="1440762.Y882_14945"/>
<dbReference type="InterPro" id="IPR010323">
    <property type="entry name" value="DUF924"/>
</dbReference>
<evidence type="ECO:0000313" key="1">
    <source>
        <dbReference type="EMBL" id="KLD62753.1"/>
    </source>
</evidence>
<dbReference type="InterPro" id="IPR011990">
    <property type="entry name" value="TPR-like_helical_dom_sf"/>
</dbReference>
<evidence type="ECO:0008006" key="3">
    <source>
        <dbReference type="Google" id="ProtNLM"/>
    </source>
</evidence>
<dbReference type="Proteomes" id="UP000035481">
    <property type="component" value="Unassembled WGS sequence"/>
</dbReference>
<name>A0A0G9GZM7_9GAMM</name>
<comment type="caution">
    <text evidence="1">The sequence shown here is derived from an EMBL/GenBank/DDBJ whole genome shotgun (WGS) entry which is preliminary data.</text>
</comment>
<dbReference type="AlphaFoldDB" id="A0A0G9GZM7"/>
<dbReference type="SUPFAM" id="SSF48452">
    <property type="entry name" value="TPR-like"/>
    <property type="match status" value="1"/>
</dbReference>
<gene>
    <name evidence="1" type="ORF">Y882_14945</name>
</gene>
<dbReference type="Pfam" id="PF06041">
    <property type="entry name" value="DUF924"/>
    <property type="match status" value="1"/>
</dbReference>
<sequence>MPTPTDVLEFWFAGDSQTHWYERDDAFDAAIRERFADTLDAARRGDLDHWAQTPHGWLALLIVLDQFSRNLYRDDARAWSADPMTQVLALNGVARGDDQQLTPMQRVFAYMPLEHAESPVLQGHCVQLFERLVAGLLADERPRFENFLDYARRHHNVVERFGRFPHRNAVLGRLDTPEEREYLATPGSGF</sequence>
<dbReference type="EMBL" id="JPLA01000042">
    <property type="protein sequence ID" value="KLD62753.1"/>
    <property type="molecule type" value="Genomic_DNA"/>
</dbReference>
<organism evidence="1 2">
    <name type="scientific">Dyella japonica DSM 16301</name>
    <dbReference type="NCBI Taxonomy" id="1440762"/>
    <lineage>
        <taxon>Bacteria</taxon>
        <taxon>Pseudomonadati</taxon>
        <taxon>Pseudomonadota</taxon>
        <taxon>Gammaproteobacteria</taxon>
        <taxon>Lysobacterales</taxon>
        <taxon>Rhodanobacteraceae</taxon>
        <taxon>Dyella</taxon>
    </lineage>
</organism>
<evidence type="ECO:0000313" key="2">
    <source>
        <dbReference type="Proteomes" id="UP000035481"/>
    </source>
</evidence>
<dbReference type="PATRIC" id="fig|1440762.4.peg.2712"/>
<protein>
    <recommendedName>
        <fullName evidence="3">Transmembrane protein</fullName>
    </recommendedName>
</protein>
<reference evidence="1 2" key="1">
    <citation type="journal article" date="2015" name="Antonie Van Leeuwenhoek">
        <title>A phylogenomic and molecular marker based taxonomic framework for the order Xanthomonadales: proposal to transfer the families Algiphilaceae and Solimonadaceae to the order Nevskiales ord. nov. and to create a new family within the order Xanthomonadales, the family Rhodanobacteraceae fam. nov., containing the genus Rhodanobacter and its closest relatives.</title>
        <authorList>
            <person name="Naushad S."/>
            <person name="Adeolu M."/>
            <person name="Wong S."/>
            <person name="Sohail M."/>
            <person name="Schellhorn H.E."/>
            <person name="Gupta R.S."/>
        </authorList>
    </citation>
    <scope>NUCLEOTIDE SEQUENCE [LARGE SCALE GENOMIC DNA]</scope>
    <source>
        <strain evidence="1 2">DSM 16301</strain>
    </source>
</reference>
<dbReference type="Gene3D" id="1.20.58.320">
    <property type="entry name" value="TPR-like"/>
    <property type="match status" value="1"/>
</dbReference>
<dbReference type="Gene3D" id="1.25.40.10">
    <property type="entry name" value="Tetratricopeptide repeat domain"/>
    <property type="match status" value="1"/>
</dbReference>
<dbReference type="RefSeq" id="WP_046972672.1">
    <property type="nucleotide sequence ID" value="NZ_JPLA01000042.1"/>
</dbReference>
<proteinExistence type="predicted"/>
<accession>A0A0G9GZM7</accession>